<evidence type="ECO:0000313" key="2">
    <source>
        <dbReference type="Proteomes" id="UP000324222"/>
    </source>
</evidence>
<dbReference type="AlphaFoldDB" id="A0A5B7KAH0"/>
<keyword evidence="2" id="KW-1185">Reference proteome</keyword>
<protein>
    <submittedName>
        <fullName evidence="1">Uncharacterized protein</fullName>
    </submittedName>
</protein>
<dbReference type="OrthoDB" id="6362217at2759"/>
<reference evidence="1 2" key="1">
    <citation type="submission" date="2019-05" db="EMBL/GenBank/DDBJ databases">
        <title>Another draft genome of Portunus trituberculatus and its Hox gene families provides insights of decapod evolution.</title>
        <authorList>
            <person name="Jeong J.-H."/>
            <person name="Song I."/>
            <person name="Kim S."/>
            <person name="Choi T."/>
            <person name="Kim D."/>
            <person name="Ryu S."/>
            <person name="Kim W."/>
        </authorList>
    </citation>
    <scope>NUCLEOTIDE SEQUENCE [LARGE SCALE GENOMIC DNA]</scope>
    <source>
        <tissue evidence="1">Muscle</tissue>
    </source>
</reference>
<name>A0A5B7KAH0_PORTR</name>
<dbReference type="Proteomes" id="UP000324222">
    <property type="component" value="Unassembled WGS sequence"/>
</dbReference>
<sequence>MSLSTDQDHISYTFCYQVSQASGRVVENLQVMAEVEFVVDQNVSKQIITLTDGGDRELFFLLVNTVLLLHGVVVDVKARDTVWSGKLSGDWPAGTTFTVTTLTVNHDPDIFSPFKLGTSFR</sequence>
<proteinExistence type="predicted"/>
<accession>A0A5B7KAH0</accession>
<gene>
    <name evidence="1" type="ORF">E2C01_101713</name>
</gene>
<comment type="caution">
    <text evidence="1">The sequence shown here is derived from an EMBL/GenBank/DDBJ whole genome shotgun (WGS) entry which is preliminary data.</text>
</comment>
<evidence type="ECO:0000313" key="1">
    <source>
        <dbReference type="EMBL" id="MPD05941.1"/>
    </source>
</evidence>
<organism evidence="1 2">
    <name type="scientific">Portunus trituberculatus</name>
    <name type="common">Swimming crab</name>
    <name type="synonym">Neptunus trituberculatus</name>
    <dbReference type="NCBI Taxonomy" id="210409"/>
    <lineage>
        <taxon>Eukaryota</taxon>
        <taxon>Metazoa</taxon>
        <taxon>Ecdysozoa</taxon>
        <taxon>Arthropoda</taxon>
        <taxon>Crustacea</taxon>
        <taxon>Multicrustacea</taxon>
        <taxon>Malacostraca</taxon>
        <taxon>Eumalacostraca</taxon>
        <taxon>Eucarida</taxon>
        <taxon>Decapoda</taxon>
        <taxon>Pleocyemata</taxon>
        <taxon>Brachyura</taxon>
        <taxon>Eubrachyura</taxon>
        <taxon>Portunoidea</taxon>
        <taxon>Portunidae</taxon>
        <taxon>Portuninae</taxon>
        <taxon>Portunus</taxon>
    </lineage>
</organism>
<dbReference type="EMBL" id="VSRR010148496">
    <property type="protein sequence ID" value="MPD05941.1"/>
    <property type="molecule type" value="Genomic_DNA"/>
</dbReference>